<feature type="compositionally biased region" description="Polar residues" evidence="6">
    <location>
        <begin position="549"/>
        <end position="562"/>
    </location>
</feature>
<evidence type="ECO:0000256" key="2">
    <source>
        <dbReference type="ARBA" id="ARBA00007585"/>
    </source>
</evidence>
<dbReference type="PANTHER" id="PTHR24200:SF7">
    <property type="entry name" value="MICROTUBULE-ASSOCIATED TUMOR SUPPRESSOR 1"/>
    <property type="match status" value="1"/>
</dbReference>
<comment type="similarity">
    <text evidence="2">Belongs to the MTUS1 family.</text>
</comment>
<evidence type="ECO:0000313" key="9">
    <source>
        <dbReference type="Proteomes" id="UP000694562"/>
    </source>
</evidence>
<dbReference type="Proteomes" id="UP000694562">
    <property type="component" value="Unplaced"/>
</dbReference>
<evidence type="ECO:0000256" key="7">
    <source>
        <dbReference type="SAM" id="Phobius"/>
    </source>
</evidence>
<dbReference type="AlphaFoldDB" id="A0A8C4V917"/>
<keyword evidence="9" id="KW-1185">Reference proteome</keyword>
<comment type="subcellular location">
    <subcellularLocation>
        <location evidence="1">Nucleus</location>
    </subcellularLocation>
</comment>
<dbReference type="GO" id="GO:0005737">
    <property type="term" value="C:cytoplasm"/>
    <property type="evidence" value="ECO:0007669"/>
    <property type="project" value="TreeGrafter"/>
</dbReference>
<evidence type="ECO:0000256" key="1">
    <source>
        <dbReference type="ARBA" id="ARBA00004123"/>
    </source>
</evidence>
<feature type="compositionally biased region" description="Polar residues" evidence="6">
    <location>
        <begin position="169"/>
        <end position="189"/>
    </location>
</feature>
<feature type="compositionally biased region" description="Polar residues" evidence="6">
    <location>
        <begin position="115"/>
        <end position="124"/>
    </location>
</feature>
<feature type="region of interest" description="Disordered" evidence="6">
    <location>
        <begin position="530"/>
        <end position="562"/>
    </location>
</feature>
<keyword evidence="7" id="KW-0472">Membrane</keyword>
<sequence>MTIPGGLRSCTETNFSPIIFINSTLTPPTDSGSHYDITLLTLLVVGSYSFCIIPLLATFTGKRTASATVLIKNGELPSKPACQNGASGTVPLKAVPRPRLHSLKPTPKGAKARPSSLNQCTPKSSGPLHSARKVSEARDNQLLGSTPGRNGHQSLSCLGSVDKGKQRSPKSSCIQTQASTDVHSPGTKTTELTQYKTKCETQSRIILQLKKFLTSGNQKFEALTVVIQHLQSEREEALKQRKALSQELVNLRGELVTTSAACEKLERDRNELQVAYEGFLQKLNQQHHNDLAELEERLKQFYTAECEKLQSICIEEAEKYKVQLQEQVDNLNITHENFKLELENSHSEKVEELKKEFESSFSELKIAHESERKLLEDSFKEKQELLEKKINELKCENDTLSEKLKLEEQKQIAKEKATLKNPQIMYLEQELESLKAVLEIKNEKLHQQDIKLMKMEKLLENNTILMDKLKKVQQENEELKARMDKHMELSRQLSTEQAVLQESLEKESKVNKRLSMENEELLWKLHNGDLCSPRKLSPSSPSVPPQSPRNSGNFSSPTASLR</sequence>
<dbReference type="GO" id="GO:0008017">
    <property type="term" value="F:microtubule binding"/>
    <property type="evidence" value="ECO:0007669"/>
    <property type="project" value="TreeGrafter"/>
</dbReference>
<keyword evidence="4" id="KW-0539">Nucleus</keyword>
<evidence type="ECO:0000256" key="6">
    <source>
        <dbReference type="SAM" id="MobiDB-lite"/>
    </source>
</evidence>
<feature type="coiled-coil region" evidence="5">
    <location>
        <begin position="220"/>
        <end position="341"/>
    </location>
</feature>
<feature type="coiled-coil region" evidence="5">
    <location>
        <begin position="372"/>
        <end position="496"/>
    </location>
</feature>
<proteinExistence type="inferred from homology"/>
<evidence type="ECO:0000256" key="5">
    <source>
        <dbReference type="SAM" id="Coils"/>
    </source>
</evidence>
<feature type="region of interest" description="Disordered" evidence="6">
    <location>
        <begin position="80"/>
        <end position="189"/>
    </location>
</feature>
<reference evidence="8" key="1">
    <citation type="submission" date="2025-08" db="UniProtKB">
        <authorList>
            <consortium name="Ensembl"/>
        </authorList>
    </citation>
    <scope>IDENTIFICATION</scope>
</reference>
<keyword evidence="7" id="KW-1133">Transmembrane helix</keyword>
<accession>A0A8C4V917</accession>
<dbReference type="GO" id="GO:0005634">
    <property type="term" value="C:nucleus"/>
    <property type="evidence" value="ECO:0007669"/>
    <property type="project" value="UniProtKB-SubCell"/>
</dbReference>
<dbReference type="PANTHER" id="PTHR24200">
    <property type="entry name" value="TOUCAN, ISOFORM A"/>
    <property type="match status" value="1"/>
</dbReference>
<feature type="compositionally biased region" description="Polar residues" evidence="6">
    <location>
        <begin position="142"/>
        <end position="157"/>
    </location>
</feature>
<evidence type="ECO:0000256" key="4">
    <source>
        <dbReference type="ARBA" id="ARBA00023242"/>
    </source>
</evidence>
<dbReference type="Ensembl" id="ENSFTIT00000025233.1">
    <property type="protein sequence ID" value="ENSFTIP00000024211.1"/>
    <property type="gene ID" value="ENSFTIG00000015483.1"/>
</dbReference>
<evidence type="ECO:0000313" key="8">
    <source>
        <dbReference type="Ensembl" id="ENSFTIP00000024211.1"/>
    </source>
</evidence>
<reference evidence="8" key="2">
    <citation type="submission" date="2025-09" db="UniProtKB">
        <authorList>
            <consortium name="Ensembl"/>
        </authorList>
    </citation>
    <scope>IDENTIFICATION</scope>
</reference>
<dbReference type="InterPro" id="IPR051293">
    <property type="entry name" value="MTUS1/CCDC69"/>
</dbReference>
<evidence type="ECO:0000256" key="3">
    <source>
        <dbReference type="ARBA" id="ARBA00023054"/>
    </source>
</evidence>
<name>A0A8C4V917_FALTI</name>
<protein>
    <submittedName>
        <fullName evidence="8">Microtubule associated scaffold protein 1</fullName>
    </submittedName>
</protein>
<keyword evidence="3 5" id="KW-0175">Coiled coil</keyword>
<feature type="transmembrane region" description="Helical" evidence="7">
    <location>
        <begin position="37"/>
        <end position="57"/>
    </location>
</feature>
<dbReference type="GO" id="GO:0010758">
    <property type="term" value="P:regulation of macrophage chemotaxis"/>
    <property type="evidence" value="ECO:0007669"/>
    <property type="project" value="TreeGrafter"/>
</dbReference>
<organism evidence="8 9">
    <name type="scientific">Falco tinnunculus</name>
    <name type="common">Common kestrel</name>
    <dbReference type="NCBI Taxonomy" id="100819"/>
    <lineage>
        <taxon>Eukaryota</taxon>
        <taxon>Metazoa</taxon>
        <taxon>Chordata</taxon>
        <taxon>Craniata</taxon>
        <taxon>Vertebrata</taxon>
        <taxon>Euteleostomi</taxon>
        <taxon>Archelosauria</taxon>
        <taxon>Archosauria</taxon>
        <taxon>Dinosauria</taxon>
        <taxon>Saurischia</taxon>
        <taxon>Theropoda</taxon>
        <taxon>Coelurosauria</taxon>
        <taxon>Aves</taxon>
        <taxon>Neognathae</taxon>
        <taxon>Neoaves</taxon>
        <taxon>Telluraves</taxon>
        <taxon>Australaves</taxon>
        <taxon>Falconiformes</taxon>
        <taxon>Falconidae</taxon>
        <taxon>Falco</taxon>
    </lineage>
</organism>
<keyword evidence="7" id="KW-0812">Transmembrane</keyword>